<evidence type="ECO:0000256" key="3">
    <source>
        <dbReference type="ARBA" id="ARBA00012461"/>
    </source>
</evidence>
<dbReference type="EMBL" id="JACJKU010000108">
    <property type="protein sequence ID" value="MBM6941317.1"/>
    <property type="molecule type" value="Genomic_DNA"/>
</dbReference>
<keyword evidence="8 10" id="KW-0460">Magnesium</keyword>
<dbReference type="NCBIfam" id="TIGR01207">
    <property type="entry name" value="rmlA"/>
    <property type="match status" value="1"/>
</dbReference>
<dbReference type="InterPro" id="IPR005835">
    <property type="entry name" value="NTP_transferase_dom"/>
</dbReference>
<comment type="cofactor">
    <cofactor evidence="1">
        <name>Mg(2+)</name>
        <dbReference type="ChEBI" id="CHEBI:18420"/>
    </cofactor>
</comment>
<reference evidence="12 13" key="1">
    <citation type="journal article" date="2021" name="Sci. Rep.">
        <title>The distribution of antibiotic resistance genes in chicken gut microbiota commensals.</title>
        <authorList>
            <person name="Juricova H."/>
            <person name="Matiasovicova J."/>
            <person name="Kubasova T."/>
            <person name="Cejkova D."/>
            <person name="Rychlik I."/>
        </authorList>
    </citation>
    <scope>NUCLEOTIDE SEQUENCE [LARGE SCALE GENOMIC DNA]</scope>
    <source>
        <strain evidence="12 13">An574</strain>
    </source>
</reference>
<dbReference type="GO" id="GO:0008879">
    <property type="term" value="F:glucose-1-phosphate thymidylyltransferase activity"/>
    <property type="evidence" value="ECO:0007669"/>
    <property type="project" value="UniProtKB-EC"/>
</dbReference>
<evidence type="ECO:0000313" key="12">
    <source>
        <dbReference type="EMBL" id="MBM6941317.1"/>
    </source>
</evidence>
<comment type="similarity">
    <text evidence="2 10">Belongs to the glucose-1-phosphate thymidylyltransferase family.</text>
</comment>
<evidence type="ECO:0000313" key="13">
    <source>
        <dbReference type="Proteomes" id="UP000785625"/>
    </source>
</evidence>
<organism evidence="12 13">
    <name type="scientific">Limosilactobacillus coleohominis</name>
    <dbReference type="NCBI Taxonomy" id="181675"/>
    <lineage>
        <taxon>Bacteria</taxon>
        <taxon>Bacillati</taxon>
        <taxon>Bacillota</taxon>
        <taxon>Bacilli</taxon>
        <taxon>Lactobacillales</taxon>
        <taxon>Lactobacillaceae</taxon>
        <taxon>Limosilactobacillus</taxon>
    </lineage>
</organism>
<dbReference type="InterPro" id="IPR029044">
    <property type="entry name" value="Nucleotide-diphossugar_trans"/>
</dbReference>
<dbReference type="CDD" id="cd02538">
    <property type="entry name" value="G1P_TT_short"/>
    <property type="match status" value="1"/>
</dbReference>
<evidence type="ECO:0000256" key="4">
    <source>
        <dbReference type="ARBA" id="ARBA00017654"/>
    </source>
</evidence>
<comment type="function">
    <text evidence="10">Catalyzes the formation of dTDP-glucose, from dTTP and glucose 1-phosphate, as well as its pyrophosphorolysis.</text>
</comment>
<keyword evidence="6 10" id="KW-0548">Nucleotidyltransferase</keyword>
<name>A0ABS2GYF9_9LACO</name>
<evidence type="ECO:0000256" key="8">
    <source>
        <dbReference type="ARBA" id="ARBA00022842"/>
    </source>
</evidence>
<dbReference type="EC" id="2.7.7.24" evidence="3 10"/>
<evidence type="ECO:0000256" key="6">
    <source>
        <dbReference type="ARBA" id="ARBA00022695"/>
    </source>
</evidence>
<feature type="domain" description="Nucleotidyl transferase" evidence="11">
    <location>
        <begin position="2"/>
        <end position="238"/>
    </location>
</feature>
<gene>
    <name evidence="12" type="primary">rfbA</name>
    <name evidence="12" type="ORF">H5975_07620</name>
</gene>
<comment type="caution">
    <text evidence="12">The sequence shown here is derived from an EMBL/GenBank/DDBJ whole genome shotgun (WGS) entry which is preliminary data.</text>
</comment>
<keyword evidence="13" id="KW-1185">Reference proteome</keyword>
<evidence type="ECO:0000256" key="7">
    <source>
        <dbReference type="ARBA" id="ARBA00022723"/>
    </source>
</evidence>
<proteinExistence type="inferred from homology"/>
<evidence type="ECO:0000256" key="5">
    <source>
        <dbReference type="ARBA" id="ARBA00022679"/>
    </source>
</evidence>
<keyword evidence="7 10" id="KW-0479">Metal-binding</keyword>
<accession>A0ABS2GYF9</accession>
<evidence type="ECO:0000256" key="2">
    <source>
        <dbReference type="ARBA" id="ARBA00010480"/>
    </source>
</evidence>
<dbReference type="InterPro" id="IPR005907">
    <property type="entry name" value="G1P_thy_trans_s"/>
</dbReference>
<comment type="catalytic activity">
    <reaction evidence="9 10">
        <text>dTTP + alpha-D-glucose 1-phosphate + H(+) = dTDP-alpha-D-glucose + diphosphate</text>
        <dbReference type="Rhea" id="RHEA:15225"/>
        <dbReference type="ChEBI" id="CHEBI:15378"/>
        <dbReference type="ChEBI" id="CHEBI:33019"/>
        <dbReference type="ChEBI" id="CHEBI:37568"/>
        <dbReference type="ChEBI" id="CHEBI:57477"/>
        <dbReference type="ChEBI" id="CHEBI:58601"/>
        <dbReference type="EC" id="2.7.7.24"/>
    </reaction>
</comment>
<sequence>MKGIILAGGSGTRLYPITRGISKQLIPVYDKPMVYYPLSTLMLAGIQDVLVISTPDYMPLFQNLLGDGYDLGMNFSYKVQEHPNGLAEAFILGKDFIGNDSVCLILGDNIFYGSGLSQLLQSAAQKDEGATVFGYHVNDPERFGVVEFDQNKHALSIEEKPKQPKSNYAITGLYFYDNNVVDIAKNIQPSARGELEITDVNNEYLKAGHLDVKLMGRGFAWLDTGTHDAMLEAANFISTIEKRENLKVASIEEIAYRMGYIDRDQLVKLAQPLKKNDYGQYLLRLAEQN</sequence>
<dbReference type="SUPFAM" id="SSF53448">
    <property type="entry name" value="Nucleotide-diphospho-sugar transferases"/>
    <property type="match status" value="1"/>
</dbReference>
<dbReference type="Proteomes" id="UP000785625">
    <property type="component" value="Unassembled WGS sequence"/>
</dbReference>
<dbReference type="PANTHER" id="PTHR43532:SF1">
    <property type="entry name" value="GLUCOSE-1-PHOSPHATE THYMIDYLYLTRANSFERASE 1"/>
    <property type="match status" value="1"/>
</dbReference>
<evidence type="ECO:0000259" key="11">
    <source>
        <dbReference type="Pfam" id="PF00483"/>
    </source>
</evidence>
<dbReference type="RefSeq" id="WP_204785542.1">
    <property type="nucleotide sequence ID" value="NZ_JACJKU010000108.1"/>
</dbReference>
<keyword evidence="5 10" id="KW-0808">Transferase</keyword>
<dbReference type="PANTHER" id="PTHR43532">
    <property type="entry name" value="GLUCOSE-1-PHOSPHATE THYMIDYLYLTRANSFERASE"/>
    <property type="match status" value="1"/>
</dbReference>
<protein>
    <recommendedName>
        <fullName evidence="4 10">Glucose-1-phosphate thymidylyltransferase</fullName>
        <ecNumber evidence="3 10">2.7.7.24</ecNumber>
    </recommendedName>
</protein>
<evidence type="ECO:0000256" key="9">
    <source>
        <dbReference type="ARBA" id="ARBA00049336"/>
    </source>
</evidence>
<evidence type="ECO:0000256" key="10">
    <source>
        <dbReference type="RuleBase" id="RU003706"/>
    </source>
</evidence>
<dbReference type="Pfam" id="PF00483">
    <property type="entry name" value="NTP_transferase"/>
    <property type="match status" value="1"/>
</dbReference>
<dbReference type="Gene3D" id="3.90.550.10">
    <property type="entry name" value="Spore Coat Polysaccharide Biosynthesis Protein SpsA, Chain A"/>
    <property type="match status" value="1"/>
</dbReference>
<evidence type="ECO:0000256" key="1">
    <source>
        <dbReference type="ARBA" id="ARBA00001946"/>
    </source>
</evidence>